<reference evidence="8 9" key="1">
    <citation type="submission" date="2018-03" db="EMBL/GenBank/DDBJ databases">
        <title>Genomic Encyclopedia of Archaeal and Bacterial Type Strains, Phase II (KMG-II): from individual species to whole genera.</title>
        <authorList>
            <person name="Goeker M."/>
        </authorList>
    </citation>
    <scope>NUCLEOTIDE SEQUENCE [LARGE SCALE GENOMIC DNA]</scope>
    <source>
        <strain evidence="8 9">DSM 45348</strain>
    </source>
</reference>
<keyword evidence="5" id="KW-0804">Transcription</keyword>
<dbReference type="GO" id="GO:0016987">
    <property type="term" value="F:sigma factor activity"/>
    <property type="evidence" value="ECO:0007669"/>
    <property type="project" value="UniProtKB-KW"/>
</dbReference>
<dbReference type="PANTHER" id="PTHR43133:SF50">
    <property type="entry name" value="ECF RNA POLYMERASE SIGMA FACTOR SIGM"/>
    <property type="match status" value="1"/>
</dbReference>
<dbReference type="InterPro" id="IPR013249">
    <property type="entry name" value="RNA_pol_sigma70_r4_t2"/>
</dbReference>
<keyword evidence="3" id="KW-0731">Sigma factor</keyword>
<dbReference type="EMBL" id="PVZG01000056">
    <property type="protein sequence ID" value="PRY17018.1"/>
    <property type="molecule type" value="Genomic_DNA"/>
</dbReference>
<keyword evidence="2" id="KW-0805">Transcription regulation</keyword>
<evidence type="ECO:0000256" key="5">
    <source>
        <dbReference type="ARBA" id="ARBA00023163"/>
    </source>
</evidence>
<feature type="domain" description="RNA polymerase sigma factor 70 region 4 type 2" evidence="7">
    <location>
        <begin position="105"/>
        <end position="153"/>
    </location>
</feature>
<dbReference type="InterPro" id="IPR007627">
    <property type="entry name" value="RNA_pol_sigma70_r2"/>
</dbReference>
<dbReference type="Gene3D" id="1.10.1740.10">
    <property type="match status" value="1"/>
</dbReference>
<accession>A0A2T0R778</accession>
<dbReference type="Proteomes" id="UP000239209">
    <property type="component" value="Unassembled WGS sequence"/>
</dbReference>
<keyword evidence="9" id="KW-1185">Reference proteome</keyword>
<keyword evidence="4" id="KW-0238">DNA-binding</keyword>
<organism evidence="8 9">
    <name type="scientific">Pseudosporangium ferrugineum</name>
    <dbReference type="NCBI Taxonomy" id="439699"/>
    <lineage>
        <taxon>Bacteria</taxon>
        <taxon>Bacillati</taxon>
        <taxon>Actinomycetota</taxon>
        <taxon>Actinomycetes</taxon>
        <taxon>Micromonosporales</taxon>
        <taxon>Micromonosporaceae</taxon>
        <taxon>Pseudosporangium</taxon>
    </lineage>
</organism>
<sequence>MRKPGVERDRKDFADFYERSRDDCLRAVLAATGDRGLAEDLVAEAFARAWASWQKVSRHPAPVAWVVRTALNVRVSWWRRRRREVALDDHDQPQPGGEPSPGVEDAVLAAVRQLPRRQREAFVLRVCCDLDTEAVAEVLGISPRTVAVHLSRATASLRAQFAPAVS</sequence>
<dbReference type="InterPro" id="IPR013324">
    <property type="entry name" value="RNA_pol_sigma_r3/r4-like"/>
</dbReference>
<evidence type="ECO:0000259" key="6">
    <source>
        <dbReference type="Pfam" id="PF04542"/>
    </source>
</evidence>
<dbReference type="SUPFAM" id="SSF88946">
    <property type="entry name" value="Sigma2 domain of RNA polymerase sigma factors"/>
    <property type="match status" value="1"/>
</dbReference>
<dbReference type="InterPro" id="IPR013325">
    <property type="entry name" value="RNA_pol_sigma_r2"/>
</dbReference>
<evidence type="ECO:0000256" key="4">
    <source>
        <dbReference type="ARBA" id="ARBA00023125"/>
    </source>
</evidence>
<dbReference type="InterPro" id="IPR014284">
    <property type="entry name" value="RNA_pol_sigma-70_dom"/>
</dbReference>
<evidence type="ECO:0000313" key="8">
    <source>
        <dbReference type="EMBL" id="PRY17018.1"/>
    </source>
</evidence>
<dbReference type="OrthoDB" id="3777963at2"/>
<dbReference type="Pfam" id="PF08281">
    <property type="entry name" value="Sigma70_r4_2"/>
    <property type="match status" value="1"/>
</dbReference>
<dbReference type="SUPFAM" id="SSF88659">
    <property type="entry name" value="Sigma3 and sigma4 domains of RNA polymerase sigma factors"/>
    <property type="match status" value="1"/>
</dbReference>
<feature type="domain" description="RNA polymerase sigma-70 region 2" evidence="6">
    <location>
        <begin position="17"/>
        <end position="83"/>
    </location>
</feature>
<proteinExistence type="inferred from homology"/>
<evidence type="ECO:0000259" key="7">
    <source>
        <dbReference type="Pfam" id="PF08281"/>
    </source>
</evidence>
<evidence type="ECO:0000256" key="1">
    <source>
        <dbReference type="ARBA" id="ARBA00010641"/>
    </source>
</evidence>
<dbReference type="InterPro" id="IPR039425">
    <property type="entry name" value="RNA_pol_sigma-70-like"/>
</dbReference>
<protein>
    <submittedName>
        <fullName evidence="8">RNA polymerase sigma-70 factor (Sigma-E family)</fullName>
    </submittedName>
</protein>
<name>A0A2T0R778_9ACTN</name>
<dbReference type="GO" id="GO:0006352">
    <property type="term" value="P:DNA-templated transcription initiation"/>
    <property type="evidence" value="ECO:0007669"/>
    <property type="project" value="InterPro"/>
</dbReference>
<dbReference type="Pfam" id="PF04542">
    <property type="entry name" value="Sigma70_r2"/>
    <property type="match status" value="1"/>
</dbReference>
<dbReference type="InterPro" id="IPR036388">
    <property type="entry name" value="WH-like_DNA-bd_sf"/>
</dbReference>
<dbReference type="AlphaFoldDB" id="A0A2T0R778"/>
<evidence type="ECO:0000313" key="9">
    <source>
        <dbReference type="Proteomes" id="UP000239209"/>
    </source>
</evidence>
<dbReference type="Gene3D" id="1.10.10.10">
    <property type="entry name" value="Winged helix-like DNA-binding domain superfamily/Winged helix DNA-binding domain"/>
    <property type="match status" value="1"/>
</dbReference>
<evidence type="ECO:0000256" key="3">
    <source>
        <dbReference type="ARBA" id="ARBA00023082"/>
    </source>
</evidence>
<comment type="similarity">
    <text evidence="1">Belongs to the sigma-70 factor family. ECF subfamily.</text>
</comment>
<dbReference type="GO" id="GO:0003677">
    <property type="term" value="F:DNA binding"/>
    <property type="evidence" value="ECO:0007669"/>
    <property type="project" value="UniProtKB-KW"/>
</dbReference>
<evidence type="ECO:0000256" key="2">
    <source>
        <dbReference type="ARBA" id="ARBA00023015"/>
    </source>
</evidence>
<gene>
    <name evidence="8" type="ORF">CLV70_1564</name>
</gene>
<dbReference type="PANTHER" id="PTHR43133">
    <property type="entry name" value="RNA POLYMERASE ECF-TYPE SIGMA FACTO"/>
    <property type="match status" value="1"/>
</dbReference>
<comment type="caution">
    <text evidence="8">The sequence shown here is derived from an EMBL/GenBank/DDBJ whole genome shotgun (WGS) entry which is preliminary data.</text>
</comment>
<dbReference type="NCBIfam" id="TIGR02937">
    <property type="entry name" value="sigma70-ECF"/>
    <property type="match status" value="1"/>
</dbReference>